<feature type="domain" description="N-acetyltransferase" evidence="4">
    <location>
        <begin position="1"/>
        <end position="120"/>
    </location>
</feature>
<dbReference type="InterPro" id="IPR050832">
    <property type="entry name" value="Bact_Acetyltransf"/>
</dbReference>
<dbReference type="PANTHER" id="PTHR43877">
    <property type="entry name" value="AMINOALKYLPHOSPHONATE N-ACETYLTRANSFERASE-RELATED-RELATED"/>
    <property type="match status" value="1"/>
</dbReference>
<reference evidence="5 6" key="1">
    <citation type="submission" date="2023-07" db="EMBL/GenBank/DDBJ databases">
        <title>Sorghum-associated microbial communities from plants grown in Nebraska, USA.</title>
        <authorList>
            <person name="Schachtman D."/>
        </authorList>
    </citation>
    <scope>NUCLEOTIDE SEQUENCE [LARGE SCALE GENOMIC DNA]</scope>
    <source>
        <strain evidence="5 6">BE187</strain>
    </source>
</reference>
<comment type="caution">
    <text evidence="5">The sequence shown here is derived from an EMBL/GenBank/DDBJ whole genome shotgun (WGS) entry which is preliminary data.</text>
</comment>
<accession>A0ABU1VP67</accession>
<evidence type="ECO:0000256" key="2">
    <source>
        <dbReference type="ARBA" id="ARBA00023315"/>
    </source>
</evidence>
<dbReference type="PROSITE" id="PS51186">
    <property type="entry name" value="GNAT"/>
    <property type="match status" value="1"/>
</dbReference>
<dbReference type="InterPro" id="IPR000182">
    <property type="entry name" value="GNAT_dom"/>
</dbReference>
<sequence>MDRFGAAEETALVATLEGRIVGVITTNVMPVLHRPMPVGRISALVVAQDNRGLGIGRVLVTAAEALLASRGCGLVEVTSNFRLERAHGFYESVGYEATSYRFKKDLGAGPNNSFKPKPLRGSA</sequence>
<dbReference type="Pfam" id="PF00583">
    <property type="entry name" value="Acetyltransf_1"/>
    <property type="match status" value="1"/>
</dbReference>
<organism evidence="5 6">
    <name type="scientific">Agrilutibacter niabensis</name>
    <dbReference type="NCBI Taxonomy" id="380628"/>
    <lineage>
        <taxon>Bacteria</taxon>
        <taxon>Pseudomonadati</taxon>
        <taxon>Pseudomonadota</taxon>
        <taxon>Gammaproteobacteria</taxon>
        <taxon>Lysobacterales</taxon>
        <taxon>Lysobacteraceae</taxon>
        <taxon>Agrilutibacter</taxon>
    </lineage>
</organism>
<evidence type="ECO:0000256" key="1">
    <source>
        <dbReference type="ARBA" id="ARBA00022679"/>
    </source>
</evidence>
<dbReference type="PANTHER" id="PTHR43877:SF2">
    <property type="entry name" value="AMINOALKYLPHOSPHONATE N-ACETYLTRANSFERASE-RELATED"/>
    <property type="match status" value="1"/>
</dbReference>
<dbReference type="Proteomes" id="UP001267878">
    <property type="component" value="Unassembled WGS sequence"/>
</dbReference>
<evidence type="ECO:0000256" key="3">
    <source>
        <dbReference type="SAM" id="MobiDB-lite"/>
    </source>
</evidence>
<keyword evidence="6" id="KW-1185">Reference proteome</keyword>
<keyword evidence="2" id="KW-0012">Acyltransferase</keyword>
<keyword evidence="1" id="KW-0808">Transferase</keyword>
<evidence type="ECO:0000259" key="4">
    <source>
        <dbReference type="PROSITE" id="PS51186"/>
    </source>
</evidence>
<name>A0ABU1VP67_9GAMM</name>
<evidence type="ECO:0000313" key="6">
    <source>
        <dbReference type="Proteomes" id="UP001267878"/>
    </source>
</evidence>
<dbReference type="InterPro" id="IPR016181">
    <property type="entry name" value="Acyl_CoA_acyltransferase"/>
</dbReference>
<protein>
    <submittedName>
        <fullName evidence="5">GNAT superfamily N-acetyltransferase</fullName>
    </submittedName>
</protein>
<dbReference type="Gene3D" id="3.40.630.30">
    <property type="match status" value="1"/>
</dbReference>
<gene>
    <name evidence="5" type="ORF">J2X04_001628</name>
</gene>
<feature type="region of interest" description="Disordered" evidence="3">
    <location>
        <begin position="103"/>
        <end position="123"/>
    </location>
</feature>
<dbReference type="SUPFAM" id="SSF55729">
    <property type="entry name" value="Acyl-CoA N-acyltransferases (Nat)"/>
    <property type="match status" value="1"/>
</dbReference>
<evidence type="ECO:0000313" key="5">
    <source>
        <dbReference type="EMBL" id="MDR7099281.1"/>
    </source>
</evidence>
<dbReference type="CDD" id="cd04301">
    <property type="entry name" value="NAT_SF"/>
    <property type="match status" value="1"/>
</dbReference>
<proteinExistence type="predicted"/>
<dbReference type="EMBL" id="JAVDVW010000001">
    <property type="protein sequence ID" value="MDR7099281.1"/>
    <property type="molecule type" value="Genomic_DNA"/>
</dbReference>